<keyword evidence="2" id="KW-0808">Transferase</keyword>
<proteinExistence type="predicted"/>
<comment type="caution">
    <text evidence="2">The sequence shown here is derived from an EMBL/GenBank/DDBJ whole genome shotgun (WGS) entry which is preliminary data.</text>
</comment>
<accession>A0A5A7NZS2</accession>
<keyword evidence="3" id="KW-1185">Reference proteome</keyword>
<feature type="region of interest" description="Disordered" evidence="1">
    <location>
        <begin position="28"/>
        <end position="61"/>
    </location>
</feature>
<evidence type="ECO:0000313" key="2">
    <source>
        <dbReference type="EMBL" id="GER25771.1"/>
    </source>
</evidence>
<dbReference type="Proteomes" id="UP000325081">
    <property type="component" value="Unassembled WGS sequence"/>
</dbReference>
<dbReference type="GO" id="GO:0016740">
    <property type="term" value="F:transferase activity"/>
    <property type="evidence" value="ECO:0007669"/>
    <property type="project" value="UniProtKB-KW"/>
</dbReference>
<evidence type="ECO:0000313" key="3">
    <source>
        <dbReference type="Proteomes" id="UP000325081"/>
    </source>
</evidence>
<organism evidence="2 3">
    <name type="scientific">Striga asiatica</name>
    <name type="common">Asiatic witchweed</name>
    <name type="synonym">Buchnera asiatica</name>
    <dbReference type="NCBI Taxonomy" id="4170"/>
    <lineage>
        <taxon>Eukaryota</taxon>
        <taxon>Viridiplantae</taxon>
        <taxon>Streptophyta</taxon>
        <taxon>Embryophyta</taxon>
        <taxon>Tracheophyta</taxon>
        <taxon>Spermatophyta</taxon>
        <taxon>Magnoliopsida</taxon>
        <taxon>eudicotyledons</taxon>
        <taxon>Gunneridae</taxon>
        <taxon>Pentapetalae</taxon>
        <taxon>asterids</taxon>
        <taxon>lamiids</taxon>
        <taxon>Lamiales</taxon>
        <taxon>Orobanchaceae</taxon>
        <taxon>Buchnereae</taxon>
        <taxon>Striga</taxon>
    </lineage>
</organism>
<name>A0A5A7NZS2_STRAF</name>
<evidence type="ECO:0000256" key="1">
    <source>
        <dbReference type="SAM" id="MobiDB-lite"/>
    </source>
</evidence>
<reference evidence="3" key="1">
    <citation type="journal article" date="2019" name="Curr. Biol.">
        <title>Genome Sequence of Striga asiatica Provides Insight into the Evolution of Plant Parasitism.</title>
        <authorList>
            <person name="Yoshida S."/>
            <person name="Kim S."/>
            <person name="Wafula E.K."/>
            <person name="Tanskanen J."/>
            <person name="Kim Y.M."/>
            <person name="Honaas L."/>
            <person name="Yang Z."/>
            <person name="Spallek T."/>
            <person name="Conn C.E."/>
            <person name="Ichihashi Y."/>
            <person name="Cheong K."/>
            <person name="Cui S."/>
            <person name="Der J.P."/>
            <person name="Gundlach H."/>
            <person name="Jiao Y."/>
            <person name="Hori C."/>
            <person name="Ishida J.K."/>
            <person name="Kasahara H."/>
            <person name="Kiba T."/>
            <person name="Kim M.S."/>
            <person name="Koo N."/>
            <person name="Laohavisit A."/>
            <person name="Lee Y.H."/>
            <person name="Lumba S."/>
            <person name="McCourt P."/>
            <person name="Mortimer J.C."/>
            <person name="Mutuku J.M."/>
            <person name="Nomura T."/>
            <person name="Sasaki-Sekimoto Y."/>
            <person name="Seto Y."/>
            <person name="Wang Y."/>
            <person name="Wakatake T."/>
            <person name="Sakakibara H."/>
            <person name="Demura T."/>
            <person name="Yamaguchi S."/>
            <person name="Yoneyama K."/>
            <person name="Manabe R.I."/>
            <person name="Nelson D.C."/>
            <person name="Schulman A.H."/>
            <person name="Timko M.P."/>
            <person name="dePamphilis C.W."/>
            <person name="Choi D."/>
            <person name="Shirasu K."/>
        </authorList>
    </citation>
    <scope>NUCLEOTIDE SEQUENCE [LARGE SCALE GENOMIC DNA]</scope>
    <source>
        <strain evidence="3">cv. UVA1</strain>
    </source>
</reference>
<dbReference type="EMBL" id="BKCP01000447">
    <property type="protein sequence ID" value="GER25771.1"/>
    <property type="molecule type" value="Genomic_DNA"/>
</dbReference>
<sequence>TTTKPLPAICRLPLGAASVVSLRPKFHADQPQLGASAGHTLERRASRNGRRQPPTQASSRQERLLLRCMASLRNDVVTFIEKQYTANARLSVMSSRISSSSRTLENCVDAI</sequence>
<feature type="non-terminal residue" evidence="2">
    <location>
        <position position="1"/>
    </location>
</feature>
<dbReference type="AlphaFoldDB" id="A0A5A7NZS2"/>
<gene>
    <name evidence="2" type="ORF">STAS_01370</name>
</gene>
<protein>
    <submittedName>
        <fullName evidence="2">Acetyl-coenzyme A carboxylase carboxyltransferase subunits beta/alpha</fullName>
    </submittedName>
</protein>